<dbReference type="Pfam" id="PF05977">
    <property type="entry name" value="MFS_3"/>
    <property type="match status" value="1"/>
</dbReference>
<comment type="subcellular location">
    <subcellularLocation>
        <location evidence="1">Cell inner membrane</location>
        <topology evidence="1">Multi-pass membrane protein</topology>
    </subcellularLocation>
</comment>
<keyword evidence="2" id="KW-0813">Transport</keyword>
<name>A0ABN4GGZ4_9ACTN</name>
<keyword evidence="5 7" id="KW-1133">Transmembrane helix</keyword>
<keyword evidence="6 7" id="KW-0472">Membrane</keyword>
<evidence type="ECO:0000256" key="3">
    <source>
        <dbReference type="ARBA" id="ARBA00022475"/>
    </source>
</evidence>
<reference evidence="8 9" key="1">
    <citation type="journal article" date="2015" name="ISME J.">
        <title>Draft Genome Sequence of Streptomyces incarnatus NRRL8089, which Produces the Nucleoside Antibiotic Sinefungin.</title>
        <authorList>
            <person name="Oshima K."/>
            <person name="Hattori M."/>
            <person name="Shimizu H."/>
            <person name="Fukuda K."/>
            <person name="Nemoto M."/>
            <person name="Inagaki K."/>
            <person name="Tamura T."/>
        </authorList>
    </citation>
    <scope>NUCLEOTIDE SEQUENCE [LARGE SCALE GENOMIC DNA]</scope>
    <source>
        <strain evidence="8 9">NRRL 8089</strain>
    </source>
</reference>
<feature type="transmembrane region" description="Helical" evidence="7">
    <location>
        <begin position="369"/>
        <end position="395"/>
    </location>
</feature>
<evidence type="ECO:0000256" key="6">
    <source>
        <dbReference type="ARBA" id="ARBA00023136"/>
    </source>
</evidence>
<dbReference type="EMBL" id="CP011497">
    <property type="protein sequence ID" value="AKJ13043.1"/>
    <property type="molecule type" value="Genomic_DNA"/>
</dbReference>
<evidence type="ECO:0000256" key="7">
    <source>
        <dbReference type="SAM" id="Phobius"/>
    </source>
</evidence>
<dbReference type="PANTHER" id="PTHR23513:SF9">
    <property type="entry name" value="ENTEROBACTIN EXPORTER ENTS"/>
    <property type="match status" value="1"/>
</dbReference>
<feature type="transmembrane region" description="Helical" evidence="7">
    <location>
        <begin position="226"/>
        <end position="247"/>
    </location>
</feature>
<evidence type="ECO:0000256" key="2">
    <source>
        <dbReference type="ARBA" id="ARBA00022448"/>
    </source>
</evidence>
<dbReference type="InterPro" id="IPR010290">
    <property type="entry name" value="TM_effector"/>
</dbReference>
<evidence type="ECO:0000313" key="8">
    <source>
        <dbReference type="EMBL" id="AKJ13043.1"/>
    </source>
</evidence>
<dbReference type="Gene3D" id="1.20.1250.20">
    <property type="entry name" value="MFS general substrate transporter like domains"/>
    <property type="match status" value="1"/>
</dbReference>
<evidence type="ECO:0000256" key="4">
    <source>
        <dbReference type="ARBA" id="ARBA00022692"/>
    </source>
</evidence>
<keyword evidence="3" id="KW-1003">Cell membrane</keyword>
<evidence type="ECO:0000313" key="9">
    <source>
        <dbReference type="Proteomes" id="UP000035366"/>
    </source>
</evidence>
<gene>
    <name evidence="8" type="ORF">ABB07_24300</name>
</gene>
<evidence type="ECO:0000256" key="1">
    <source>
        <dbReference type="ARBA" id="ARBA00004429"/>
    </source>
</evidence>
<dbReference type="RefSeq" id="WP_208900753.1">
    <property type="nucleotide sequence ID" value="NZ_CP011497.1"/>
</dbReference>
<dbReference type="InterPro" id="IPR036259">
    <property type="entry name" value="MFS_trans_sf"/>
</dbReference>
<feature type="transmembrane region" description="Helical" evidence="7">
    <location>
        <begin position="289"/>
        <end position="307"/>
    </location>
</feature>
<accession>A0ABN4GGZ4</accession>
<sequence>MIPALIDVRPLRTSPLFRRLLAGRAVSMLGGFMTMVTVMYQVWDMTRSSAWTGAVGLAQALPLVVFGLFAGAWVDRADRRRIFLTATVGQAACSVLLAVQGFTGHVPVAAVLALVAAQSAFGALGAPAAGVFVPRLLPKDQVAAGLALNQITGQSMMLLGPALAGVLLGRLGIGACYLLDALSFGVAFYGAFGLPALPPRGEPSRAGVHGVLDGLRFLAGHRVVRGALITDLAATVLSFPVSLFPLVNAERFGGDPRTLGLFLSALAVGGVTATALSGTVTRLGRPGPVMLGAAAVWGCALVLFGLTTDPWLGLALLAVAGAGDATSVVSRSTIVQTRTPDALLGRVTAAEQIVGQAGPSLGNVRGGLVAGWAGGAGSLVAGGLLCLVAVGAVAVTAPELRDRAPGLAPPPVSPGSQ</sequence>
<feature type="transmembrane region" description="Helical" evidence="7">
    <location>
        <begin position="49"/>
        <end position="70"/>
    </location>
</feature>
<keyword evidence="9" id="KW-1185">Reference proteome</keyword>
<proteinExistence type="predicted"/>
<dbReference type="SUPFAM" id="SSF103473">
    <property type="entry name" value="MFS general substrate transporter"/>
    <property type="match status" value="1"/>
</dbReference>
<feature type="transmembrane region" description="Helical" evidence="7">
    <location>
        <begin position="21"/>
        <end position="43"/>
    </location>
</feature>
<dbReference type="CDD" id="cd06173">
    <property type="entry name" value="MFS_MefA_like"/>
    <property type="match status" value="1"/>
</dbReference>
<feature type="transmembrane region" description="Helical" evidence="7">
    <location>
        <begin position="146"/>
        <end position="171"/>
    </location>
</feature>
<dbReference type="Proteomes" id="UP000035366">
    <property type="component" value="Chromosome"/>
</dbReference>
<keyword evidence="4 7" id="KW-0812">Transmembrane</keyword>
<protein>
    <submittedName>
        <fullName evidence="8">MFS transporter</fullName>
    </submittedName>
</protein>
<feature type="transmembrane region" description="Helical" evidence="7">
    <location>
        <begin position="259"/>
        <end position="277"/>
    </location>
</feature>
<organism evidence="8 9">
    <name type="scientific">Streptomyces incarnatus</name>
    <dbReference type="NCBI Taxonomy" id="665007"/>
    <lineage>
        <taxon>Bacteria</taxon>
        <taxon>Bacillati</taxon>
        <taxon>Actinomycetota</taxon>
        <taxon>Actinomycetes</taxon>
        <taxon>Kitasatosporales</taxon>
        <taxon>Streptomycetaceae</taxon>
        <taxon>Streptomyces</taxon>
    </lineage>
</organism>
<evidence type="ECO:0000256" key="5">
    <source>
        <dbReference type="ARBA" id="ARBA00022989"/>
    </source>
</evidence>
<dbReference type="PANTHER" id="PTHR23513">
    <property type="entry name" value="INTEGRAL MEMBRANE EFFLUX PROTEIN-RELATED"/>
    <property type="match status" value="1"/>
</dbReference>